<accession>A0A7C5Q949</accession>
<feature type="domain" description="Polymerase nucleotidyl transferase" evidence="1">
    <location>
        <begin position="21"/>
        <end position="68"/>
    </location>
</feature>
<dbReference type="Pfam" id="PF01909">
    <property type="entry name" value="NTP_transf_2"/>
    <property type="match status" value="1"/>
</dbReference>
<name>A0A7C5Q949_CALS0</name>
<proteinExistence type="predicted"/>
<dbReference type="PANTHER" id="PTHR37030:SF3">
    <property type="entry name" value="POLYMERASE NUCLEOTIDYL TRANSFERASE DOMAIN-CONTAINING PROTEIN"/>
    <property type="match status" value="1"/>
</dbReference>
<dbReference type="SUPFAM" id="SSF81301">
    <property type="entry name" value="Nucleotidyltransferase"/>
    <property type="match status" value="1"/>
</dbReference>
<sequence>MSEKLLIEEALKRREVFANLEKHLEEVKRAVLAVDEYAEVYLFGSVAEGRHTLSSDIDILIVTDKDHVMVRSALWRAGVRPPFELHIQTREKAQYYIGRAKTRKI</sequence>
<dbReference type="InterPro" id="IPR043519">
    <property type="entry name" value="NT_sf"/>
</dbReference>
<protein>
    <submittedName>
        <fullName evidence="2">Nucleotidyltransferase domain-containing protein</fullName>
    </submittedName>
</protein>
<keyword evidence="2" id="KW-0808">Transferase</keyword>
<comment type="caution">
    <text evidence="2">The sequence shown here is derived from an EMBL/GenBank/DDBJ whole genome shotgun (WGS) entry which is preliminary data.</text>
</comment>
<gene>
    <name evidence="2" type="ORF">ENM11_08720</name>
</gene>
<dbReference type="InterPro" id="IPR002934">
    <property type="entry name" value="Polymerase_NTP_transf_dom"/>
</dbReference>
<dbReference type="Gene3D" id="3.30.460.10">
    <property type="entry name" value="Beta Polymerase, domain 2"/>
    <property type="match status" value="1"/>
</dbReference>
<organism evidence="2">
    <name type="scientific">Caldiarchaeum subterraneum</name>
    <dbReference type="NCBI Taxonomy" id="311458"/>
    <lineage>
        <taxon>Archaea</taxon>
        <taxon>Nitrososphaerota</taxon>
        <taxon>Candidatus Caldarchaeales</taxon>
        <taxon>Candidatus Caldarchaeaceae</taxon>
        <taxon>Candidatus Caldarchaeum</taxon>
    </lineage>
</organism>
<dbReference type="CDD" id="cd05403">
    <property type="entry name" value="NT_KNTase_like"/>
    <property type="match status" value="1"/>
</dbReference>
<evidence type="ECO:0000259" key="1">
    <source>
        <dbReference type="Pfam" id="PF01909"/>
    </source>
</evidence>
<dbReference type="EMBL" id="DRWN01000070">
    <property type="protein sequence ID" value="HHK69206.1"/>
    <property type="molecule type" value="Genomic_DNA"/>
</dbReference>
<dbReference type="AlphaFoldDB" id="A0A7C5Q949"/>
<evidence type="ECO:0000313" key="2">
    <source>
        <dbReference type="EMBL" id="HHK69206.1"/>
    </source>
</evidence>
<dbReference type="PANTHER" id="PTHR37030">
    <property type="entry name" value="NUCLEOTIDYLTRANSFERASE"/>
    <property type="match status" value="1"/>
</dbReference>
<reference evidence="2" key="1">
    <citation type="journal article" date="2020" name="mSystems">
        <title>Genome- and Community-Level Interaction Insights into Carbon Utilization and Element Cycling Functions of Hydrothermarchaeota in Hydrothermal Sediment.</title>
        <authorList>
            <person name="Zhou Z."/>
            <person name="Liu Y."/>
            <person name="Xu W."/>
            <person name="Pan J."/>
            <person name="Luo Z.H."/>
            <person name="Li M."/>
        </authorList>
    </citation>
    <scope>NUCLEOTIDE SEQUENCE [LARGE SCALE GENOMIC DNA]</scope>
    <source>
        <strain evidence="2">SpSt-1056</strain>
    </source>
</reference>
<dbReference type="GO" id="GO:0016779">
    <property type="term" value="F:nucleotidyltransferase activity"/>
    <property type="evidence" value="ECO:0007669"/>
    <property type="project" value="InterPro"/>
</dbReference>